<name>A0A517XNW1_9BACT</name>
<proteinExistence type="predicted"/>
<accession>A0A517XNW1</accession>
<reference evidence="2 3" key="1">
    <citation type="submission" date="2019-02" db="EMBL/GenBank/DDBJ databases">
        <title>Deep-cultivation of Planctomycetes and their phenomic and genomic characterization uncovers novel biology.</title>
        <authorList>
            <person name="Wiegand S."/>
            <person name="Jogler M."/>
            <person name="Boedeker C."/>
            <person name="Pinto D."/>
            <person name="Vollmers J."/>
            <person name="Rivas-Marin E."/>
            <person name="Kohn T."/>
            <person name="Peeters S.H."/>
            <person name="Heuer A."/>
            <person name="Rast P."/>
            <person name="Oberbeckmann S."/>
            <person name="Bunk B."/>
            <person name="Jeske O."/>
            <person name="Meyerdierks A."/>
            <person name="Storesund J.E."/>
            <person name="Kallscheuer N."/>
            <person name="Luecker S."/>
            <person name="Lage O.M."/>
            <person name="Pohl T."/>
            <person name="Merkel B.J."/>
            <person name="Hornburger P."/>
            <person name="Mueller R.-W."/>
            <person name="Bruemmer F."/>
            <person name="Labrenz M."/>
            <person name="Spormann A.M."/>
            <person name="Op den Camp H."/>
            <person name="Overmann J."/>
            <person name="Amann R."/>
            <person name="Jetten M.S.M."/>
            <person name="Mascher T."/>
            <person name="Medema M.H."/>
            <person name="Devos D.P."/>
            <person name="Kaster A.-K."/>
            <person name="Ovreas L."/>
            <person name="Rohde M."/>
            <person name="Galperin M.Y."/>
            <person name="Jogler C."/>
        </authorList>
    </citation>
    <scope>NUCLEOTIDE SEQUENCE [LARGE SCALE GENOMIC DNA]</scope>
    <source>
        <strain evidence="2 3">ETA_A1</strain>
    </source>
</reference>
<sequence length="205" mass="22179" precursor="true">MRPTLHLAALTAAVAAAVQAAPIPEQRPPVGCTITAPPTVEQGQVPRITVALTNQTAADMYLVGSLDASDCKWRLPYCTFDITGPDGKSPVKGVSRCGNMNVLREKDFVKVAPGKSFDPYQRVDDGGFFSSHQLQAEHFAAPGEYRVRFHYATTAEKEPRGNWFGDGFRKGQEAEEARVKALLAQVPRVTVASNTITVRVVPAAK</sequence>
<dbReference type="OrthoDB" id="3078204at2"/>
<dbReference type="RefSeq" id="WP_145235003.1">
    <property type="nucleotide sequence ID" value="NZ_CP036273.1"/>
</dbReference>
<dbReference type="KEGG" id="uli:ETAA1_10920"/>
<keyword evidence="3" id="KW-1185">Reference proteome</keyword>
<evidence type="ECO:0000313" key="3">
    <source>
        <dbReference type="Proteomes" id="UP000319576"/>
    </source>
</evidence>
<feature type="chain" id="PRO_5021978857" evidence="1">
    <location>
        <begin position="21"/>
        <end position="205"/>
    </location>
</feature>
<dbReference type="EMBL" id="CP036273">
    <property type="protein sequence ID" value="QDU19188.1"/>
    <property type="molecule type" value="Genomic_DNA"/>
</dbReference>
<organism evidence="2 3">
    <name type="scientific">Urbifossiella limnaea</name>
    <dbReference type="NCBI Taxonomy" id="2528023"/>
    <lineage>
        <taxon>Bacteria</taxon>
        <taxon>Pseudomonadati</taxon>
        <taxon>Planctomycetota</taxon>
        <taxon>Planctomycetia</taxon>
        <taxon>Gemmatales</taxon>
        <taxon>Gemmataceae</taxon>
        <taxon>Urbifossiella</taxon>
    </lineage>
</organism>
<dbReference type="AlphaFoldDB" id="A0A517XNW1"/>
<protein>
    <submittedName>
        <fullName evidence="2">Uncharacterized protein</fullName>
    </submittedName>
</protein>
<feature type="signal peptide" evidence="1">
    <location>
        <begin position="1"/>
        <end position="20"/>
    </location>
</feature>
<evidence type="ECO:0000313" key="2">
    <source>
        <dbReference type="EMBL" id="QDU19188.1"/>
    </source>
</evidence>
<gene>
    <name evidence="2" type="ORF">ETAA1_10920</name>
</gene>
<keyword evidence="1" id="KW-0732">Signal</keyword>
<dbReference type="Proteomes" id="UP000319576">
    <property type="component" value="Chromosome"/>
</dbReference>
<evidence type="ECO:0000256" key="1">
    <source>
        <dbReference type="SAM" id="SignalP"/>
    </source>
</evidence>